<evidence type="ECO:0008006" key="11">
    <source>
        <dbReference type="Google" id="ProtNLM"/>
    </source>
</evidence>
<dbReference type="PANTHER" id="PTHR35093">
    <property type="entry name" value="OUTER MEMBRANE PROTEIN NMB0088-RELATED"/>
    <property type="match status" value="1"/>
</dbReference>
<evidence type="ECO:0000256" key="5">
    <source>
        <dbReference type="ARBA" id="ARBA00022729"/>
    </source>
</evidence>
<dbReference type="Pfam" id="PF03349">
    <property type="entry name" value="Toluene_X"/>
    <property type="match status" value="1"/>
</dbReference>
<feature type="transmembrane region" description="Helical" evidence="8">
    <location>
        <begin position="12"/>
        <end position="31"/>
    </location>
</feature>
<keyword evidence="10" id="KW-1185">Reference proteome</keyword>
<evidence type="ECO:0000256" key="4">
    <source>
        <dbReference type="ARBA" id="ARBA00022692"/>
    </source>
</evidence>
<evidence type="ECO:0000256" key="7">
    <source>
        <dbReference type="ARBA" id="ARBA00023237"/>
    </source>
</evidence>
<reference evidence="9 10" key="1">
    <citation type="submission" date="2017-03" db="EMBL/GenBank/DDBJ databases">
        <authorList>
            <person name="Afonso C.L."/>
            <person name="Miller P.J."/>
            <person name="Scott M.A."/>
            <person name="Spackman E."/>
            <person name="Goraichik I."/>
            <person name="Dimitrov K.M."/>
            <person name="Suarez D.L."/>
            <person name="Swayne D.E."/>
        </authorList>
    </citation>
    <scope>NUCLEOTIDE SEQUENCE [LARGE SCALE GENOMIC DNA]</scope>
    <source>
        <strain evidence="9">PRJEB14757</strain>
    </source>
</reference>
<dbReference type="EMBL" id="FWEV01000087">
    <property type="protein sequence ID" value="SLM29356.1"/>
    <property type="molecule type" value="Genomic_DNA"/>
</dbReference>
<comment type="subcellular location">
    <subcellularLocation>
        <location evidence="1">Cell outer membrane</location>
        <topology evidence="1">Multi-pass membrane protein</topology>
    </subcellularLocation>
</comment>
<sequence length="463" mass="52580">MAYVINNNGVRRFFGIILVCVCVFFIGGVGYCGITGSEDDPDHDVPRQYEMIEFGSSPNPVGSGARAMGMGGAFISIADDATAASWNPAGLIQLELPEVSIVGAYTSRNDQYYYESHPDAPSDQSISATALNYLSAALPFKIFNRNMVVSLNYQHMYEFDKKVYLNYQEIYSGNNPDDSGSYQYIETNIRQYDQDGSLYTISPAFAVQIIPTLSMGMTLNFWENFLVDNQWQTINIIKTNATGDLNYLTYNRYNDSYSFSGINFHVGFLWNPNSFLTIGGVFKSPFKADIEHIYERYDEEQDLDAYKWDETLDMPMSYGLAMAIRANDVLTFAIDAYTTHWEDYLLNTPSGKKVNPITSLSEDDSDIEATTQIRLGMEYLKMFEKTIIPFRCGLFYDPEPANGHSDEFWGVSLGTGFLYKKIVFDIAWQYRFGDDVRGVAFPNENTTQDVKEHKIYTSLIYHF</sequence>
<keyword evidence="8" id="KW-1133">Transmembrane helix</keyword>
<accession>A0A1W1HA86</accession>
<gene>
    <name evidence="9" type="ORF">MTBBW1_1770014</name>
</gene>
<evidence type="ECO:0000256" key="6">
    <source>
        <dbReference type="ARBA" id="ARBA00023136"/>
    </source>
</evidence>
<name>A0A1W1HA86_9BACT</name>
<keyword evidence="6 8" id="KW-0472">Membrane</keyword>
<keyword evidence="5" id="KW-0732">Signal</keyword>
<protein>
    <recommendedName>
        <fullName evidence="11">Membrane protein involved in aromatic hydrocarbon degradation</fullName>
    </recommendedName>
</protein>
<keyword evidence="7" id="KW-0998">Cell outer membrane</keyword>
<dbReference type="AlphaFoldDB" id="A0A1W1HA86"/>
<evidence type="ECO:0000313" key="9">
    <source>
        <dbReference type="EMBL" id="SLM29356.1"/>
    </source>
</evidence>
<dbReference type="Gene3D" id="2.40.160.60">
    <property type="entry name" value="Outer membrane protein transport protein (OMPP1/FadL/TodX)"/>
    <property type="match status" value="1"/>
</dbReference>
<dbReference type="STRING" id="1246637.MTBBW1_1770014"/>
<dbReference type="GO" id="GO:0009279">
    <property type="term" value="C:cell outer membrane"/>
    <property type="evidence" value="ECO:0007669"/>
    <property type="project" value="UniProtKB-SubCell"/>
</dbReference>
<dbReference type="PANTHER" id="PTHR35093:SF8">
    <property type="entry name" value="OUTER MEMBRANE PROTEIN NMB0088-RELATED"/>
    <property type="match status" value="1"/>
</dbReference>
<evidence type="ECO:0000313" key="10">
    <source>
        <dbReference type="Proteomes" id="UP000191931"/>
    </source>
</evidence>
<proteinExistence type="inferred from homology"/>
<dbReference type="Proteomes" id="UP000191931">
    <property type="component" value="Unassembled WGS sequence"/>
</dbReference>
<keyword evidence="4 8" id="KW-0812">Transmembrane</keyword>
<evidence type="ECO:0000256" key="2">
    <source>
        <dbReference type="ARBA" id="ARBA00008163"/>
    </source>
</evidence>
<organism evidence="9 10">
    <name type="scientific">Desulfamplus magnetovallimortis</name>
    <dbReference type="NCBI Taxonomy" id="1246637"/>
    <lineage>
        <taxon>Bacteria</taxon>
        <taxon>Pseudomonadati</taxon>
        <taxon>Thermodesulfobacteriota</taxon>
        <taxon>Desulfobacteria</taxon>
        <taxon>Desulfobacterales</taxon>
        <taxon>Desulfobacteraceae</taxon>
        <taxon>Desulfamplus</taxon>
    </lineage>
</organism>
<dbReference type="RefSeq" id="WP_186441525.1">
    <property type="nucleotide sequence ID" value="NZ_LT828553.1"/>
</dbReference>
<evidence type="ECO:0000256" key="1">
    <source>
        <dbReference type="ARBA" id="ARBA00004571"/>
    </source>
</evidence>
<keyword evidence="3" id="KW-1134">Transmembrane beta strand</keyword>
<evidence type="ECO:0000256" key="3">
    <source>
        <dbReference type="ARBA" id="ARBA00022452"/>
    </source>
</evidence>
<dbReference type="SUPFAM" id="SSF56935">
    <property type="entry name" value="Porins"/>
    <property type="match status" value="1"/>
</dbReference>
<dbReference type="GO" id="GO:0015483">
    <property type="term" value="F:long-chain fatty acid transporting porin activity"/>
    <property type="evidence" value="ECO:0007669"/>
    <property type="project" value="TreeGrafter"/>
</dbReference>
<evidence type="ECO:0000256" key="8">
    <source>
        <dbReference type="SAM" id="Phobius"/>
    </source>
</evidence>
<dbReference type="InterPro" id="IPR005017">
    <property type="entry name" value="OMPP1/FadL/TodX"/>
</dbReference>
<comment type="similarity">
    <text evidence="2">Belongs to the OmpP1/FadL family.</text>
</comment>